<gene>
    <name evidence="2" type="ORF">I0K15_03680</name>
</gene>
<accession>A0A7S9LTT3</accession>
<keyword evidence="1" id="KW-1133">Transmembrane helix</keyword>
<keyword evidence="1" id="KW-0812">Transmembrane</keyword>
<dbReference type="Proteomes" id="UP000594800">
    <property type="component" value="Chromosome"/>
</dbReference>
<organism evidence="2 3">
    <name type="scientific">Pontivivens ytuae</name>
    <dbReference type="NCBI Taxonomy" id="2789856"/>
    <lineage>
        <taxon>Bacteria</taxon>
        <taxon>Pseudomonadati</taxon>
        <taxon>Pseudomonadota</taxon>
        <taxon>Alphaproteobacteria</taxon>
        <taxon>Rhodobacterales</taxon>
        <taxon>Paracoccaceae</taxon>
        <taxon>Pontivivens</taxon>
    </lineage>
</organism>
<sequence>MSITSILVVFAVMWFLTLFVVLPIGQRSQEEDGNVVPGTPAGAPAEPKMKRKVIITTIWAAILTTIICTVVLSGLLTVDMIDVRGVN</sequence>
<evidence type="ECO:0000256" key="1">
    <source>
        <dbReference type="SAM" id="Phobius"/>
    </source>
</evidence>
<feature type="transmembrane region" description="Helical" evidence="1">
    <location>
        <begin position="58"/>
        <end position="78"/>
    </location>
</feature>
<keyword evidence="3" id="KW-1185">Reference proteome</keyword>
<dbReference type="AlphaFoldDB" id="A0A7S9LTT3"/>
<name>A0A7S9LTT3_9RHOB</name>
<reference evidence="2 3" key="1">
    <citation type="submission" date="2020-11" db="EMBL/GenBank/DDBJ databases">
        <title>Description of Pontivivens ytuae sp. nov. isolated from deep sea sediment of Mariana Trench.</title>
        <authorList>
            <person name="Wang Z."/>
            <person name="Sun Q.-L."/>
            <person name="Xu X.-D."/>
            <person name="Tang Y.-Z."/>
            <person name="Zhang J."/>
        </authorList>
    </citation>
    <scope>NUCLEOTIDE SEQUENCE [LARGE SCALE GENOMIC DNA]</scope>
    <source>
        <strain evidence="2 3">MT2928</strain>
    </source>
</reference>
<dbReference type="EMBL" id="CP064942">
    <property type="protein sequence ID" value="QPH54880.1"/>
    <property type="molecule type" value="Genomic_DNA"/>
</dbReference>
<dbReference type="KEGG" id="poz:I0K15_03680"/>
<keyword evidence="1" id="KW-0472">Membrane</keyword>
<evidence type="ECO:0000313" key="3">
    <source>
        <dbReference type="Proteomes" id="UP000594800"/>
    </source>
</evidence>
<proteinExistence type="predicted"/>
<dbReference type="RefSeq" id="WP_196104081.1">
    <property type="nucleotide sequence ID" value="NZ_CP064942.1"/>
</dbReference>
<evidence type="ECO:0000313" key="2">
    <source>
        <dbReference type="EMBL" id="QPH54880.1"/>
    </source>
</evidence>
<protein>
    <submittedName>
        <fullName evidence="2">DUF1467 family protein</fullName>
    </submittedName>
</protein>
<dbReference type="InterPro" id="IPR009935">
    <property type="entry name" value="DUF1467"/>
</dbReference>
<dbReference type="Pfam" id="PF07330">
    <property type="entry name" value="DUF1467"/>
    <property type="match status" value="1"/>
</dbReference>
<feature type="transmembrane region" description="Helical" evidence="1">
    <location>
        <begin position="6"/>
        <end position="24"/>
    </location>
</feature>